<dbReference type="GO" id="GO:0009399">
    <property type="term" value="P:nitrogen fixation"/>
    <property type="evidence" value="ECO:0007669"/>
    <property type="project" value="InterPro"/>
</dbReference>
<accession>A0A7W6S0X1</accession>
<organism evidence="1 2">
    <name type="scientific">Roseospira goensis</name>
    <dbReference type="NCBI Taxonomy" id="391922"/>
    <lineage>
        <taxon>Bacteria</taxon>
        <taxon>Pseudomonadati</taxon>
        <taxon>Pseudomonadota</taxon>
        <taxon>Alphaproteobacteria</taxon>
        <taxon>Rhodospirillales</taxon>
        <taxon>Rhodospirillaceae</taxon>
        <taxon>Roseospira</taxon>
    </lineage>
</organism>
<dbReference type="InterPro" id="IPR006975">
    <property type="entry name" value="NifQ"/>
</dbReference>
<sequence>MAEDLYTHLMDGPTAESGPDPFDRHVLAAAIASGCLPPHRALTESLALSPCDLARLIATVFPHAGALLDWQPPWPGPRDDEPEEPALRALLYDNRTPGGDPDLARWLARIIARRSLGDRHLWEDLGLGARADLSRLMARHFGPLSERNQGMRWKKFFYRSLCEQEGVLLCKAPNCEVCEDYALCFAPEEAIAGAGVLFGPARTPAGGALAGDGAR</sequence>
<keyword evidence="2" id="KW-1185">Reference proteome</keyword>
<gene>
    <name evidence="1" type="ORF">GGD88_002607</name>
</gene>
<dbReference type="RefSeq" id="WP_184436070.1">
    <property type="nucleotide sequence ID" value="NZ_JACIGI010000022.1"/>
</dbReference>
<name>A0A7W6S0X1_9PROT</name>
<protein>
    <submittedName>
        <fullName evidence="1">Nitrogen fixation protein NifQ</fullName>
    </submittedName>
</protein>
<evidence type="ECO:0000313" key="1">
    <source>
        <dbReference type="EMBL" id="MBB4286866.1"/>
    </source>
</evidence>
<comment type="caution">
    <text evidence="1">The sequence shown here is derived from an EMBL/GenBank/DDBJ whole genome shotgun (WGS) entry which is preliminary data.</text>
</comment>
<reference evidence="1 2" key="1">
    <citation type="submission" date="2020-08" db="EMBL/GenBank/DDBJ databases">
        <title>Genome sequencing of Purple Non-Sulfur Bacteria from various extreme environments.</title>
        <authorList>
            <person name="Mayer M."/>
        </authorList>
    </citation>
    <scope>NUCLEOTIDE SEQUENCE [LARGE SCALE GENOMIC DNA]</scope>
    <source>
        <strain evidence="1 2">JA135</strain>
    </source>
</reference>
<proteinExistence type="predicted"/>
<dbReference type="Pfam" id="PF04891">
    <property type="entry name" value="NifQ"/>
    <property type="match status" value="1"/>
</dbReference>
<dbReference type="AlphaFoldDB" id="A0A7W6S0X1"/>
<dbReference type="Proteomes" id="UP000555728">
    <property type="component" value="Unassembled WGS sequence"/>
</dbReference>
<dbReference type="GO" id="GO:0030151">
    <property type="term" value="F:molybdenum ion binding"/>
    <property type="evidence" value="ECO:0007669"/>
    <property type="project" value="InterPro"/>
</dbReference>
<evidence type="ECO:0000313" key="2">
    <source>
        <dbReference type="Proteomes" id="UP000555728"/>
    </source>
</evidence>
<dbReference type="EMBL" id="JACIGI010000022">
    <property type="protein sequence ID" value="MBB4286866.1"/>
    <property type="molecule type" value="Genomic_DNA"/>
</dbReference>